<name>A9E9A6_9FLAO</name>
<organism evidence="1 3">
    <name type="scientific">Kordia algicida OT-1</name>
    <dbReference type="NCBI Taxonomy" id="391587"/>
    <lineage>
        <taxon>Bacteria</taxon>
        <taxon>Pseudomonadati</taxon>
        <taxon>Bacteroidota</taxon>
        <taxon>Flavobacteriia</taxon>
        <taxon>Flavobacteriales</taxon>
        <taxon>Flavobacteriaceae</taxon>
        <taxon>Kordia</taxon>
    </lineage>
</organism>
<dbReference type="HOGENOM" id="CLU_2193482_0_0_10"/>
<evidence type="ECO:0000313" key="1">
    <source>
        <dbReference type="EMBL" id="EDP94654.1"/>
    </source>
</evidence>
<gene>
    <name evidence="1" type="ORF">KAOT1_00220</name>
    <name evidence="2" type="ORF">KAOT1_00540</name>
</gene>
<dbReference type="STRING" id="391587.KAOT1_00220"/>
<reference evidence="1 3" key="2">
    <citation type="journal article" date="2011" name="J. Bacteriol.">
        <title>Genome sequence of the algicidal bacterium Kordia algicida OT-1.</title>
        <authorList>
            <person name="Lee H.S."/>
            <person name="Kang S.G."/>
            <person name="Kwon K.K."/>
            <person name="Lee J.H."/>
            <person name="Kim S.J."/>
        </authorList>
    </citation>
    <scope>NUCLEOTIDE SEQUENCE [LARGE SCALE GENOMIC DNA]</scope>
    <source>
        <strain evidence="1 3">OT-1</strain>
    </source>
</reference>
<dbReference type="eggNOG" id="ENOG5032YMF">
    <property type="taxonomic scope" value="Bacteria"/>
</dbReference>
<dbReference type="AlphaFoldDB" id="A9E9A6"/>
<proteinExistence type="predicted"/>
<evidence type="ECO:0000313" key="3">
    <source>
        <dbReference type="Proteomes" id="UP000002945"/>
    </source>
</evidence>
<dbReference type="OrthoDB" id="1164169at2"/>
<evidence type="ECO:0000313" key="2">
    <source>
        <dbReference type="EMBL" id="EDP94718.1"/>
    </source>
</evidence>
<comment type="caution">
    <text evidence="1">The sequence shown here is derived from an EMBL/GenBank/DDBJ whole genome shotgun (WGS) entry which is preliminary data.</text>
</comment>
<dbReference type="EMBL" id="ABIB01000014">
    <property type="protein sequence ID" value="EDP94654.1"/>
    <property type="molecule type" value="Genomic_DNA"/>
</dbReference>
<dbReference type="EMBL" id="ABIB01000014">
    <property type="protein sequence ID" value="EDP94718.1"/>
    <property type="molecule type" value="Genomic_DNA"/>
</dbReference>
<dbReference type="RefSeq" id="WP_007092628.1">
    <property type="nucleotide sequence ID" value="NZ_CP142125.1"/>
</dbReference>
<reference evidence="1" key="1">
    <citation type="submission" date="2007-10" db="EMBL/GenBank/DDBJ databases">
        <authorList>
            <person name="Kim S.-J."/>
            <person name="Ferriera S."/>
            <person name="Johnson J."/>
            <person name="Kravitz S."/>
            <person name="Beeson K."/>
            <person name="Sutton G."/>
            <person name="Rogers Y.-H."/>
            <person name="Friedman R."/>
            <person name="Frazier M."/>
            <person name="Venter J.C."/>
        </authorList>
    </citation>
    <scope>NUCLEOTIDE SEQUENCE</scope>
    <source>
        <strain evidence="1">OT-1</strain>
    </source>
</reference>
<dbReference type="Proteomes" id="UP000002945">
    <property type="component" value="Unassembled WGS sequence"/>
</dbReference>
<keyword evidence="3" id="KW-1185">Reference proteome</keyword>
<sequence>MYKTKNITLDELKAVKIKNQREILRLLGSKLSLITAWEEVKRLSNNFKNKVAEALKADALLYELIKPKKGTKVKETKAQARIRIRERERMRKIKILALELEMAKINQK</sequence>
<protein>
    <submittedName>
        <fullName evidence="1">Uncharacterized protein</fullName>
    </submittedName>
</protein>
<accession>A9E9A6</accession>